<evidence type="ECO:0000256" key="3">
    <source>
        <dbReference type="ARBA" id="ARBA00022723"/>
    </source>
</evidence>
<evidence type="ECO:0000256" key="1">
    <source>
        <dbReference type="ARBA" id="ARBA00004123"/>
    </source>
</evidence>
<dbReference type="FunFam" id="4.10.1000.30:FF:000002">
    <property type="entry name" value="Nuclear polyadenylated RNA-binding protein Nab2"/>
    <property type="match status" value="1"/>
</dbReference>
<dbReference type="Proteomes" id="UP000076881">
    <property type="component" value="Unassembled WGS sequence"/>
</dbReference>
<dbReference type="FunFam" id="1.10.340.40:FF:000001">
    <property type="entry name" value="Nuclear polyadenylated RNA-binding protein nab2"/>
    <property type="match status" value="1"/>
</dbReference>
<keyword evidence="3" id="KW-0479">Metal-binding</keyword>
<organism evidence="10 11">
    <name type="scientific">Akanthomyces lecanii RCEF 1005</name>
    <dbReference type="NCBI Taxonomy" id="1081108"/>
    <lineage>
        <taxon>Eukaryota</taxon>
        <taxon>Fungi</taxon>
        <taxon>Dikarya</taxon>
        <taxon>Ascomycota</taxon>
        <taxon>Pezizomycotina</taxon>
        <taxon>Sordariomycetes</taxon>
        <taxon>Hypocreomycetidae</taxon>
        <taxon>Hypocreales</taxon>
        <taxon>Cordycipitaceae</taxon>
        <taxon>Akanthomyces</taxon>
        <taxon>Cordyceps confragosa</taxon>
    </lineage>
</organism>
<evidence type="ECO:0000256" key="7">
    <source>
        <dbReference type="ARBA" id="ARBA00023242"/>
    </source>
</evidence>
<dbReference type="InterPro" id="IPR040366">
    <property type="entry name" value="Nab2/ZC3H14"/>
</dbReference>
<evidence type="ECO:0000256" key="2">
    <source>
        <dbReference type="ARBA" id="ARBA00008423"/>
    </source>
</evidence>
<dbReference type="GO" id="GO:0005737">
    <property type="term" value="C:cytoplasm"/>
    <property type="evidence" value="ECO:0007669"/>
    <property type="project" value="TreeGrafter"/>
</dbReference>
<evidence type="ECO:0000313" key="10">
    <source>
        <dbReference type="EMBL" id="OAA80000.1"/>
    </source>
</evidence>
<dbReference type="GO" id="GO:0008143">
    <property type="term" value="F:poly(A) binding"/>
    <property type="evidence" value="ECO:0007669"/>
    <property type="project" value="InterPro"/>
</dbReference>
<name>A0A168J4N8_CORDF</name>
<dbReference type="GO" id="GO:0008270">
    <property type="term" value="F:zinc ion binding"/>
    <property type="evidence" value="ECO:0007669"/>
    <property type="project" value="UniProtKB-KW"/>
</dbReference>
<feature type="region of interest" description="Disordered" evidence="8">
    <location>
        <begin position="108"/>
        <end position="137"/>
    </location>
</feature>
<comment type="subcellular location">
    <subcellularLocation>
        <location evidence="1">Nucleus</location>
    </subcellularLocation>
</comment>
<dbReference type="InterPro" id="IPR055046">
    <property type="entry name" value="Nab2-like_Znf-CCCH"/>
</dbReference>
<dbReference type="EMBL" id="AZHF01000002">
    <property type="protein sequence ID" value="OAA80000.1"/>
    <property type="molecule type" value="Genomic_DNA"/>
</dbReference>
<dbReference type="Gene3D" id="4.10.1000.30">
    <property type="match status" value="1"/>
</dbReference>
<protein>
    <submittedName>
        <fullName evidence="10">Nuclear polyadenylated RNA-binding protein Nab2</fullName>
    </submittedName>
</protein>
<feature type="region of interest" description="Disordered" evidence="8">
    <location>
        <begin position="224"/>
        <end position="286"/>
    </location>
</feature>
<feature type="compositionally biased region" description="Basic and acidic residues" evidence="8">
    <location>
        <begin position="436"/>
        <end position="452"/>
    </location>
</feature>
<dbReference type="Pfam" id="PF22683">
    <property type="entry name" value="Nab2-like_zf-CCCH"/>
    <property type="match status" value="1"/>
</dbReference>
<comment type="caution">
    <text evidence="10">The sequence shown here is derived from an EMBL/GenBank/DDBJ whole genome shotgun (WGS) entry which is preliminary data.</text>
</comment>
<dbReference type="InterPro" id="IPR043094">
    <property type="entry name" value="Nab2/ZC3H14_N_sf"/>
</dbReference>
<dbReference type="FunFam" id="4.10.1000.40:FF:000002">
    <property type="entry name" value="Nuclear polyadenylated RNA-binding protein Nab2"/>
    <property type="match status" value="1"/>
</dbReference>
<accession>A0A168J4N8</accession>
<evidence type="ECO:0000259" key="9">
    <source>
        <dbReference type="Pfam" id="PF22683"/>
    </source>
</evidence>
<evidence type="ECO:0000313" key="11">
    <source>
        <dbReference type="Proteomes" id="UP000076881"/>
    </source>
</evidence>
<evidence type="ECO:0000256" key="8">
    <source>
        <dbReference type="SAM" id="MobiDB-lite"/>
    </source>
</evidence>
<dbReference type="Pfam" id="PF14608">
    <property type="entry name" value="zf-CCCH_2"/>
    <property type="match status" value="4"/>
</dbReference>
<keyword evidence="4" id="KW-0677">Repeat</keyword>
<dbReference type="AlphaFoldDB" id="A0A168J4N8"/>
<keyword evidence="11" id="KW-1185">Reference proteome</keyword>
<feature type="region of interest" description="Disordered" evidence="8">
    <location>
        <begin position="158"/>
        <end position="182"/>
    </location>
</feature>
<dbReference type="GO" id="GO:0043488">
    <property type="term" value="P:regulation of mRNA stability"/>
    <property type="evidence" value="ECO:0007669"/>
    <property type="project" value="InterPro"/>
</dbReference>
<dbReference type="STRING" id="1081108.A0A168J4N8"/>
<reference evidence="10 11" key="1">
    <citation type="journal article" date="2016" name="Genome Biol. Evol.">
        <title>Divergent and convergent evolution of fungal pathogenicity.</title>
        <authorList>
            <person name="Shang Y."/>
            <person name="Xiao G."/>
            <person name="Zheng P."/>
            <person name="Cen K."/>
            <person name="Zhan S."/>
            <person name="Wang C."/>
        </authorList>
    </citation>
    <scope>NUCLEOTIDE SEQUENCE [LARGE SCALE GENOMIC DNA]</scope>
    <source>
        <strain evidence="10 11">RCEF 1005</strain>
    </source>
</reference>
<keyword evidence="6" id="KW-0862">Zinc</keyword>
<dbReference type="OrthoDB" id="438553at2759"/>
<feature type="domain" description="Nab2-like CCCH zinc finger" evidence="9">
    <location>
        <begin position="395"/>
        <end position="414"/>
    </location>
</feature>
<comment type="similarity">
    <text evidence="2">Belongs to the ZC3H14 family.</text>
</comment>
<dbReference type="Gene3D" id="1.10.340.40">
    <property type="entry name" value="Nuclear abundant poly(A) RNA-bind protein 2, N-terminal domain"/>
    <property type="match status" value="1"/>
</dbReference>
<dbReference type="PANTHER" id="PTHR14738">
    <property type="entry name" value="ZINC FINGER CCCH DOMAIN-CONTAINING PROTEIN 14"/>
    <property type="match status" value="1"/>
</dbReference>
<feature type="compositionally biased region" description="Gly residues" evidence="8">
    <location>
        <begin position="121"/>
        <end position="137"/>
    </location>
</feature>
<feature type="region of interest" description="Disordered" evidence="8">
    <location>
        <begin position="436"/>
        <end position="469"/>
    </location>
</feature>
<proteinExistence type="inferred from homology"/>
<sequence length="469" mass="51189">MPVEVPFESPLAAAINTAIQPKLQEVGWASESDASSLAELIVLMLANGKSEEEIATEMAGDMLHLEPGDSTAREFSKWLFHQIDELNAQLNGVPLPAEGDVDMDTDSLNAPTGPRAMRNGQGNGQSNGQRGGRGGRMLGNVTRAMDRTDPLHRVRQNGNERINTHNRQGQRGRGGRMNPRNLQAGLAAGPQQWMMGQNGQQASPADLFAMLEQQNQMMFQMSQMMGGAPPNVGGYPRGRGGKSLFDRVQDPNRRQRKPQNGHQENAGGENTEGGEDMDMSGREAPNPEDTICKYNLRCTNKECKFAHQSPAAPPGAAVDVNDPCSFGAACKNRKCVGRHPSPATKLAHQSEQDCKFYPNCQNAHCPFKHPSMPLCRNGAGCTTDGCKFTHVKIKCKFNPCLNPQCAFSHEEGQQGGFKDKVWKAGGEHVSDRKFVEGDDQEELVKPDDEMKNDTNQAIEAQAREEDVIG</sequence>
<gene>
    <name evidence="10" type="ORF">LEL_03486</name>
</gene>
<keyword evidence="7" id="KW-0539">Nucleus</keyword>
<feature type="compositionally biased region" description="Basic and acidic residues" evidence="8">
    <location>
        <begin position="244"/>
        <end position="253"/>
    </location>
</feature>
<evidence type="ECO:0000256" key="5">
    <source>
        <dbReference type="ARBA" id="ARBA00022771"/>
    </source>
</evidence>
<evidence type="ECO:0000256" key="6">
    <source>
        <dbReference type="ARBA" id="ARBA00022833"/>
    </source>
</evidence>
<dbReference type="Gene3D" id="4.10.1000.40">
    <property type="match status" value="1"/>
</dbReference>
<dbReference type="PANTHER" id="PTHR14738:SF29">
    <property type="entry name" value="ZINC FINGER CCCH DOMAIN-CONTAINING PROTEIN 14"/>
    <property type="match status" value="1"/>
</dbReference>
<dbReference type="GO" id="GO:0005634">
    <property type="term" value="C:nucleus"/>
    <property type="evidence" value="ECO:0007669"/>
    <property type="project" value="UniProtKB-SubCell"/>
</dbReference>
<evidence type="ECO:0000256" key="4">
    <source>
        <dbReference type="ARBA" id="ARBA00022737"/>
    </source>
</evidence>
<keyword evidence="5" id="KW-0863">Zinc-finger</keyword>